<dbReference type="EnsemblPlants" id="Solyc09g018250.2.1">
    <property type="protein sequence ID" value="Solyc09g018250.2.1"/>
    <property type="gene ID" value="Solyc09g018250.2"/>
</dbReference>
<dbReference type="Gramene" id="Solyc09g018250.2.1">
    <property type="protein sequence ID" value="Solyc09g018250.2.1"/>
    <property type="gene ID" value="Solyc09g018250.2"/>
</dbReference>
<dbReference type="eggNOG" id="ENOG502QRB3">
    <property type="taxonomic scope" value="Eukaryota"/>
</dbReference>
<name>K4CS91_SOLLC</name>
<dbReference type="AlphaFoldDB" id="K4CS91"/>
<proteinExistence type="predicted"/>
<evidence type="ECO:0000313" key="2">
    <source>
        <dbReference type="EnsemblPlants" id="Solyc09g018250.2.1"/>
    </source>
</evidence>
<dbReference type="STRING" id="4081.K4CS91"/>
<feature type="compositionally biased region" description="Polar residues" evidence="1">
    <location>
        <begin position="71"/>
        <end position="85"/>
    </location>
</feature>
<dbReference type="PANTHER" id="PTHR46445:SF5">
    <property type="entry name" value="GBF-INTERACTING PROTEIN 1 N-TERMINAL DOMAIN-CONTAINING PROTEIN"/>
    <property type="match status" value="1"/>
</dbReference>
<accession>K4CS91</accession>
<feature type="compositionally biased region" description="Low complexity" evidence="1">
    <location>
        <begin position="90"/>
        <end position="106"/>
    </location>
</feature>
<feature type="region of interest" description="Disordered" evidence="1">
    <location>
        <begin position="37"/>
        <end position="106"/>
    </location>
</feature>
<keyword evidence="3" id="KW-1185">Reference proteome</keyword>
<dbReference type="InParanoid" id="K4CS91"/>
<protein>
    <submittedName>
        <fullName evidence="2">Uncharacterized protein</fullName>
    </submittedName>
</protein>
<dbReference type="HOGENOM" id="CLU_2431269_0_0_1"/>
<sequence length="106" mass="11437">MSTLVVGAACLKCSNENSALWLHGHGSRTMPTVPANTYYGFQGQNQQTGGFRQGQQPSQSYGSLGGYPHFYNSQAGISLDQQQQENLRDGSLSGSQGQPKQSQQQL</sequence>
<dbReference type="Proteomes" id="UP000004994">
    <property type="component" value="Chromosome 9"/>
</dbReference>
<reference evidence="2" key="2">
    <citation type="submission" date="2013-04" db="UniProtKB">
        <authorList>
            <consortium name="EnsemblPlants"/>
        </authorList>
    </citation>
    <scope>IDENTIFICATION</scope>
    <source>
        <strain evidence="2">cv. Heinz 1706</strain>
    </source>
</reference>
<organism evidence="2">
    <name type="scientific">Solanum lycopersicum</name>
    <name type="common">Tomato</name>
    <name type="synonym">Lycopersicon esculentum</name>
    <dbReference type="NCBI Taxonomy" id="4081"/>
    <lineage>
        <taxon>Eukaryota</taxon>
        <taxon>Viridiplantae</taxon>
        <taxon>Streptophyta</taxon>
        <taxon>Embryophyta</taxon>
        <taxon>Tracheophyta</taxon>
        <taxon>Spermatophyta</taxon>
        <taxon>Magnoliopsida</taxon>
        <taxon>eudicotyledons</taxon>
        <taxon>Gunneridae</taxon>
        <taxon>Pentapetalae</taxon>
        <taxon>asterids</taxon>
        <taxon>lamiids</taxon>
        <taxon>Solanales</taxon>
        <taxon>Solanaceae</taxon>
        <taxon>Solanoideae</taxon>
        <taxon>Solaneae</taxon>
        <taxon>Solanum</taxon>
        <taxon>Solanum subgen. Lycopersicon</taxon>
    </lineage>
</organism>
<dbReference type="PaxDb" id="4081-Solyc09g018250.2.1"/>
<dbReference type="PhylomeDB" id="K4CS91"/>
<evidence type="ECO:0000256" key="1">
    <source>
        <dbReference type="SAM" id="MobiDB-lite"/>
    </source>
</evidence>
<feature type="compositionally biased region" description="Low complexity" evidence="1">
    <location>
        <begin position="37"/>
        <end position="56"/>
    </location>
</feature>
<evidence type="ECO:0000313" key="3">
    <source>
        <dbReference type="Proteomes" id="UP000004994"/>
    </source>
</evidence>
<dbReference type="PANTHER" id="PTHR46445">
    <property type="entry name" value="RNA POLYMERASE II DEGRADATION FACTOR-LIKE PROTEIN (DUF1296)"/>
    <property type="match status" value="1"/>
</dbReference>
<reference evidence="2" key="1">
    <citation type="journal article" date="2012" name="Nature">
        <title>The tomato genome sequence provides insights into fleshy fruit evolution.</title>
        <authorList>
            <consortium name="Tomato Genome Consortium"/>
        </authorList>
    </citation>
    <scope>NUCLEOTIDE SEQUENCE [LARGE SCALE GENOMIC DNA]</scope>
    <source>
        <strain evidence="2">cv. Heinz 1706</strain>
    </source>
</reference>